<dbReference type="InterPro" id="IPR043732">
    <property type="entry name" value="DUF5675"/>
</dbReference>
<evidence type="ECO:0000259" key="1">
    <source>
        <dbReference type="Pfam" id="PF18925"/>
    </source>
</evidence>
<keyword evidence="3" id="KW-1185">Reference proteome</keyword>
<accession>A0ABS5HJF8</accession>
<gene>
    <name evidence="2" type="ORF">KDD93_03595</name>
</gene>
<organism evidence="2 3">
    <name type="scientific">Campylobacter anatolicus</name>
    <dbReference type="NCBI Taxonomy" id="2829105"/>
    <lineage>
        <taxon>Bacteria</taxon>
        <taxon>Pseudomonadati</taxon>
        <taxon>Campylobacterota</taxon>
        <taxon>Epsilonproteobacteria</taxon>
        <taxon>Campylobacterales</taxon>
        <taxon>Campylobacteraceae</taxon>
        <taxon>Campylobacter</taxon>
    </lineage>
</organism>
<sequence length="142" mass="16176">MKTLYVKRFKNINDGTIGKFELFAGIRDERVLLEGYTLEPAGDDCVTPGRDLRIPQGKYDVIWEYSPRFGRVLPTLFNQSVLKTRRILIHAGNYPKDTLGCILLGTKADDRGVYESKKMLELFLNITKDKPLEVVIVNNKGI</sequence>
<feature type="domain" description="DUF5675" evidence="1">
    <location>
        <begin position="6"/>
        <end position="128"/>
    </location>
</feature>
<dbReference type="Proteomes" id="UP000682951">
    <property type="component" value="Unassembled WGS sequence"/>
</dbReference>
<dbReference type="Pfam" id="PF18925">
    <property type="entry name" value="DUF5675"/>
    <property type="match status" value="1"/>
</dbReference>
<proteinExistence type="predicted"/>
<name>A0ABS5HJF8_9BACT</name>
<protein>
    <recommendedName>
        <fullName evidence="1">DUF5675 domain-containing protein</fullName>
    </recommendedName>
</protein>
<dbReference type="RefSeq" id="WP_212141752.1">
    <property type="nucleotide sequence ID" value="NZ_JAGSSW010000002.1"/>
</dbReference>
<comment type="caution">
    <text evidence="2">The sequence shown here is derived from an EMBL/GenBank/DDBJ whole genome shotgun (WGS) entry which is preliminary data.</text>
</comment>
<reference evidence="2 3" key="1">
    <citation type="submission" date="2021-04" db="EMBL/GenBank/DDBJ databases">
        <title>Molecular and phenotypic characterization and identification of bacterial isolates recovered from the Anatolian ground squirrels (Spermophilus xanthoprymnus) and which have the potential to form a new species in the Campylobacter genus.</title>
        <authorList>
            <person name="Aydin F."/>
            <person name="Abay S."/>
            <person name="Kayman T."/>
            <person name="Karakaya E."/>
            <person name="Mustak H.K."/>
            <person name="Mustak I.B."/>
            <person name="Bilgin N."/>
            <person name="Duzler A."/>
            <person name="Sahin O."/>
            <person name="Guran O."/>
            <person name="Saticioglu I.B."/>
        </authorList>
    </citation>
    <scope>NUCLEOTIDE SEQUENCE [LARGE SCALE GENOMIC DNA]</scope>
    <source>
        <strain evidence="3">faydin-G24</strain>
    </source>
</reference>
<evidence type="ECO:0000313" key="2">
    <source>
        <dbReference type="EMBL" id="MBR8463657.1"/>
    </source>
</evidence>
<evidence type="ECO:0000313" key="3">
    <source>
        <dbReference type="Proteomes" id="UP000682951"/>
    </source>
</evidence>
<dbReference type="EMBL" id="JAGSSW010000002">
    <property type="protein sequence ID" value="MBR8463657.1"/>
    <property type="molecule type" value="Genomic_DNA"/>
</dbReference>